<reference evidence="4 5" key="1">
    <citation type="journal article" date="2015" name="Sci. Rep.">
        <title>Chromosome-level genome map provides insights into diverse defense mechanisms in the medicinal fungus Ganoderma sinense.</title>
        <authorList>
            <person name="Zhu Y."/>
            <person name="Xu J."/>
            <person name="Sun C."/>
            <person name="Zhou S."/>
            <person name="Xu H."/>
            <person name="Nelson D.R."/>
            <person name="Qian J."/>
            <person name="Song J."/>
            <person name="Luo H."/>
            <person name="Xiang L."/>
            <person name="Li Y."/>
            <person name="Xu Z."/>
            <person name="Ji A."/>
            <person name="Wang L."/>
            <person name="Lu S."/>
            <person name="Hayward A."/>
            <person name="Sun W."/>
            <person name="Li X."/>
            <person name="Schwartz D.C."/>
            <person name="Wang Y."/>
            <person name="Chen S."/>
        </authorList>
    </citation>
    <scope>NUCLEOTIDE SEQUENCE [LARGE SCALE GENOMIC DNA]</scope>
    <source>
        <strain evidence="4 5">ZZ0214-1</strain>
    </source>
</reference>
<gene>
    <name evidence="4" type="ORF">GSI_05854</name>
</gene>
<feature type="region of interest" description="Disordered" evidence="1">
    <location>
        <begin position="376"/>
        <end position="402"/>
    </location>
</feature>
<accession>A0A2G8SBL8</accession>
<dbReference type="InterPro" id="IPR045339">
    <property type="entry name" value="DUF6534"/>
</dbReference>
<keyword evidence="2" id="KW-0812">Transmembrane</keyword>
<feature type="transmembrane region" description="Helical" evidence="2">
    <location>
        <begin position="73"/>
        <end position="89"/>
    </location>
</feature>
<protein>
    <recommendedName>
        <fullName evidence="3">DUF6534 domain-containing protein</fullName>
    </recommendedName>
</protein>
<keyword evidence="2" id="KW-0472">Membrane</keyword>
<evidence type="ECO:0000259" key="3">
    <source>
        <dbReference type="Pfam" id="PF20152"/>
    </source>
</evidence>
<feature type="transmembrane region" description="Helical" evidence="2">
    <location>
        <begin position="136"/>
        <end position="155"/>
    </location>
</feature>
<dbReference type="PANTHER" id="PTHR40465">
    <property type="entry name" value="CHROMOSOME 1, WHOLE GENOME SHOTGUN SEQUENCE"/>
    <property type="match status" value="1"/>
</dbReference>
<dbReference type="PANTHER" id="PTHR40465:SF1">
    <property type="entry name" value="DUF6534 DOMAIN-CONTAINING PROTEIN"/>
    <property type="match status" value="1"/>
</dbReference>
<feature type="transmembrane region" description="Helical" evidence="2">
    <location>
        <begin position="45"/>
        <end position="66"/>
    </location>
</feature>
<evidence type="ECO:0000256" key="2">
    <source>
        <dbReference type="SAM" id="Phobius"/>
    </source>
</evidence>
<keyword evidence="2" id="KW-1133">Transmembrane helix</keyword>
<proteinExistence type="predicted"/>
<evidence type="ECO:0000313" key="5">
    <source>
        <dbReference type="Proteomes" id="UP000230002"/>
    </source>
</evidence>
<dbReference type="EMBL" id="AYKW01000012">
    <property type="protein sequence ID" value="PIL31157.1"/>
    <property type="molecule type" value="Genomic_DNA"/>
</dbReference>
<dbReference type="Proteomes" id="UP000230002">
    <property type="component" value="Unassembled WGS sequence"/>
</dbReference>
<dbReference type="STRING" id="1077348.A0A2G8SBL8"/>
<name>A0A2G8SBL8_9APHY</name>
<sequence length="402" mass="44063">MANVENTIGAILVGALVSALLSGTVTTQAVLYLRIYGGDDYKRNNVIAFTLWFVNASLVLGCGGGAHVPFRMLDNLHIAMTFASCWIYLIRHYGDSEIYDYIPWTIALTVAITAIVTLISHCFFAHRIYMLSGCSWLITTPIVLLAFGRLTAALVSTSEMITLHSYGAFVDRVGWVFTTGLSLSTGVDVLITTTLIVLLQRSRTGFSTVTDKLIDVVTLYTFETGLLTRLNARKSLRKRTRPSDQHILPIISSLHEAQSQTQRGPGESTVRLGLLPSSSSGRRLNDVVAVTVVVDVNVMQESQLKDPSSEPSASSNVNFNLSAAAAAVRIRTVSKEEEDDDEEDARDVAAMQDLNVNLNAGLGLAEFGLGRRGMGRGWERHHRPTRAMSVPPRTTRKRTRSF</sequence>
<evidence type="ECO:0000256" key="1">
    <source>
        <dbReference type="SAM" id="MobiDB-lite"/>
    </source>
</evidence>
<dbReference type="AlphaFoldDB" id="A0A2G8SBL8"/>
<feature type="domain" description="DUF6534" evidence="3">
    <location>
        <begin position="185"/>
        <end position="230"/>
    </location>
</feature>
<keyword evidence="5" id="KW-1185">Reference proteome</keyword>
<dbReference type="OrthoDB" id="3206554at2759"/>
<feature type="transmembrane region" description="Helical" evidence="2">
    <location>
        <begin position="101"/>
        <end position="124"/>
    </location>
</feature>
<organism evidence="4 5">
    <name type="scientific">Ganoderma sinense ZZ0214-1</name>
    <dbReference type="NCBI Taxonomy" id="1077348"/>
    <lineage>
        <taxon>Eukaryota</taxon>
        <taxon>Fungi</taxon>
        <taxon>Dikarya</taxon>
        <taxon>Basidiomycota</taxon>
        <taxon>Agaricomycotina</taxon>
        <taxon>Agaricomycetes</taxon>
        <taxon>Polyporales</taxon>
        <taxon>Polyporaceae</taxon>
        <taxon>Ganoderma</taxon>
    </lineage>
</organism>
<comment type="caution">
    <text evidence="4">The sequence shown here is derived from an EMBL/GenBank/DDBJ whole genome shotgun (WGS) entry which is preliminary data.</text>
</comment>
<feature type="transmembrane region" description="Helical" evidence="2">
    <location>
        <begin position="175"/>
        <end position="199"/>
    </location>
</feature>
<evidence type="ECO:0000313" key="4">
    <source>
        <dbReference type="EMBL" id="PIL31157.1"/>
    </source>
</evidence>
<dbReference type="Pfam" id="PF20152">
    <property type="entry name" value="DUF6534"/>
    <property type="match status" value="1"/>
</dbReference>